<dbReference type="GO" id="GO:0005886">
    <property type="term" value="C:plasma membrane"/>
    <property type="evidence" value="ECO:0007669"/>
    <property type="project" value="UniProtKB-SubCell"/>
</dbReference>
<dbReference type="GO" id="GO:0006493">
    <property type="term" value="P:protein O-linked glycosylation"/>
    <property type="evidence" value="ECO:0007669"/>
    <property type="project" value="InterPro"/>
</dbReference>
<organism evidence="10 11">
    <name type="scientific">Salegentibacter holothuriorum</name>
    <dbReference type="NCBI Taxonomy" id="241145"/>
    <lineage>
        <taxon>Bacteria</taxon>
        <taxon>Pseudomonadati</taxon>
        <taxon>Bacteroidota</taxon>
        <taxon>Flavobacteriia</taxon>
        <taxon>Flavobacteriales</taxon>
        <taxon>Flavobacteriaceae</taxon>
        <taxon>Salegentibacter</taxon>
    </lineage>
</organism>
<dbReference type="InterPro" id="IPR003342">
    <property type="entry name" value="ArnT-like_N"/>
</dbReference>
<dbReference type="Pfam" id="PF02366">
    <property type="entry name" value="PMT"/>
    <property type="match status" value="1"/>
</dbReference>
<dbReference type="OrthoDB" id="9792789at2"/>
<name>A0A1T5A663_9FLAO</name>
<feature type="transmembrane region" description="Helical" evidence="8">
    <location>
        <begin position="125"/>
        <end position="152"/>
    </location>
</feature>
<keyword evidence="2" id="KW-1003">Cell membrane</keyword>
<dbReference type="PANTHER" id="PTHR33908">
    <property type="entry name" value="MANNOSYLTRANSFERASE YKCB-RELATED"/>
    <property type="match status" value="1"/>
</dbReference>
<dbReference type="AlphaFoldDB" id="A0A1T5A663"/>
<dbReference type="PANTHER" id="PTHR33908:SF3">
    <property type="entry name" value="UNDECAPRENYL PHOSPHATE-ALPHA-4-AMINO-4-DEOXY-L-ARABINOSE ARABINOSYL TRANSFERASE"/>
    <property type="match status" value="1"/>
</dbReference>
<keyword evidence="5 8" id="KW-0812">Transmembrane</keyword>
<feature type="transmembrane region" description="Helical" evidence="8">
    <location>
        <begin position="84"/>
        <end position="105"/>
    </location>
</feature>
<dbReference type="STRING" id="241145.SAMN05660776_0225"/>
<proteinExistence type="predicted"/>
<feature type="transmembrane region" description="Helical" evidence="8">
    <location>
        <begin position="264"/>
        <end position="284"/>
    </location>
</feature>
<gene>
    <name evidence="10" type="ORF">SAMN05660776_0225</name>
</gene>
<protein>
    <submittedName>
        <fullName evidence="10">Dolichyl-phosphate-mannose-protein mannosyltransferase</fullName>
    </submittedName>
</protein>
<feature type="transmembrane region" description="Helical" evidence="8">
    <location>
        <begin position="164"/>
        <end position="192"/>
    </location>
</feature>
<feature type="transmembrane region" description="Helical" evidence="8">
    <location>
        <begin position="204"/>
        <end position="223"/>
    </location>
</feature>
<dbReference type="InterPro" id="IPR050297">
    <property type="entry name" value="LipidA_mod_glycosyltrf_83"/>
</dbReference>
<evidence type="ECO:0000313" key="11">
    <source>
        <dbReference type="Proteomes" id="UP000190230"/>
    </source>
</evidence>
<keyword evidence="3 10" id="KW-0328">Glycosyltransferase</keyword>
<keyword evidence="4 10" id="KW-0808">Transferase</keyword>
<dbReference type="GO" id="GO:0000030">
    <property type="term" value="F:mannosyltransferase activity"/>
    <property type="evidence" value="ECO:0007669"/>
    <property type="project" value="InterPro"/>
</dbReference>
<evidence type="ECO:0000256" key="6">
    <source>
        <dbReference type="ARBA" id="ARBA00022989"/>
    </source>
</evidence>
<evidence type="ECO:0000256" key="3">
    <source>
        <dbReference type="ARBA" id="ARBA00022676"/>
    </source>
</evidence>
<dbReference type="GO" id="GO:0016763">
    <property type="term" value="F:pentosyltransferase activity"/>
    <property type="evidence" value="ECO:0007669"/>
    <property type="project" value="TreeGrafter"/>
</dbReference>
<dbReference type="GO" id="GO:0009103">
    <property type="term" value="P:lipopolysaccharide biosynthetic process"/>
    <property type="evidence" value="ECO:0007669"/>
    <property type="project" value="UniProtKB-ARBA"/>
</dbReference>
<evidence type="ECO:0000313" key="10">
    <source>
        <dbReference type="EMBL" id="SKB30416.1"/>
    </source>
</evidence>
<feature type="transmembrane region" description="Helical" evidence="8">
    <location>
        <begin position="345"/>
        <end position="366"/>
    </location>
</feature>
<feature type="transmembrane region" description="Helical" evidence="8">
    <location>
        <begin position="320"/>
        <end position="338"/>
    </location>
</feature>
<evidence type="ECO:0000256" key="1">
    <source>
        <dbReference type="ARBA" id="ARBA00004651"/>
    </source>
</evidence>
<evidence type="ECO:0000256" key="5">
    <source>
        <dbReference type="ARBA" id="ARBA00022692"/>
    </source>
</evidence>
<dbReference type="Proteomes" id="UP000190230">
    <property type="component" value="Unassembled WGS sequence"/>
</dbReference>
<evidence type="ECO:0000259" key="9">
    <source>
        <dbReference type="Pfam" id="PF02366"/>
    </source>
</evidence>
<accession>A0A1T5A663</accession>
<dbReference type="EMBL" id="FUYY01000001">
    <property type="protein sequence ID" value="SKB30416.1"/>
    <property type="molecule type" value="Genomic_DNA"/>
</dbReference>
<keyword evidence="7 8" id="KW-0472">Membrane</keyword>
<comment type="subcellular location">
    <subcellularLocation>
        <location evidence="1">Cell membrane</location>
        <topology evidence="1">Multi-pass membrane protein</topology>
    </subcellularLocation>
</comment>
<keyword evidence="11" id="KW-1185">Reference proteome</keyword>
<evidence type="ECO:0000256" key="7">
    <source>
        <dbReference type="ARBA" id="ARBA00023136"/>
    </source>
</evidence>
<evidence type="ECO:0000256" key="8">
    <source>
        <dbReference type="SAM" id="Phobius"/>
    </source>
</evidence>
<feature type="transmembrane region" description="Helical" evidence="8">
    <location>
        <begin position="296"/>
        <end position="314"/>
    </location>
</feature>
<feature type="domain" description="ArnT-like N-terminal" evidence="9">
    <location>
        <begin position="30"/>
        <end position="235"/>
    </location>
</feature>
<feature type="transmembrane region" description="Helical" evidence="8">
    <location>
        <begin position="7"/>
        <end position="27"/>
    </location>
</feature>
<dbReference type="GO" id="GO:0010041">
    <property type="term" value="P:response to iron(III) ion"/>
    <property type="evidence" value="ECO:0007669"/>
    <property type="project" value="TreeGrafter"/>
</dbReference>
<dbReference type="RefSeq" id="WP_079718862.1">
    <property type="nucleotide sequence ID" value="NZ_FUYY01000001.1"/>
</dbReference>
<reference evidence="11" key="1">
    <citation type="submission" date="2017-02" db="EMBL/GenBank/DDBJ databases">
        <authorList>
            <person name="Varghese N."/>
            <person name="Submissions S."/>
        </authorList>
    </citation>
    <scope>NUCLEOTIDE SEQUENCE [LARGE SCALE GENOMIC DNA]</scope>
    <source>
        <strain evidence="11">DSM 23405</strain>
    </source>
</reference>
<evidence type="ECO:0000256" key="2">
    <source>
        <dbReference type="ARBA" id="ARBA00022475"/>
    </source>
</evidence>
<keyword evidence="6 8" id="KW-1133">Transmembrane helix</keyword>
<sequence>MKFKSKYIYLSGIVILFILRAILNAYVPLMDKTEARYAEIARIMQETGNWITPQIDYGVPFWAKPPLSTWLSALSMKVFGVNEFAVRLPYLLAGFFLIIVITRFVKNKNAIYFSGFVLMTIPEFLLHTGVVSTDTILSFSVALIFLSFWKAINRDKLSYWDYLIFAFIGIGLLSKGPLVLVLTVPPIFIWVIYFKEYKKFFKQIPLISGSLLTLAITVPWYYLAEMNTNGFLEYFIVGEHFKRFFDSSWDGDKYGFAKSQPLGIIWLFLFAFAFPWIQILAVKLWKRKNSLIKDRWVFFLLLWLLWTPFFFTFSKSLIHTYILPSIVPIALLIDYYWAEIKMKKTIIVVSLIFPGLVVATTIFSLVSNNLEFYSKTDKYLLQNIEDFDGNIYYLGSKSYSSQFYSKGEIQNISIENLKSKTAENETFKVIIKNKDYDKIEESVTKNLKLLDFNSKNKIYANK</sequence>
<evidence type="ECO:0000256" key="4">
    <source>
        <dbReference type="ARBA" id="ARBA00022679"/>
    </source>
</evidence>